<proteinExistence type="predicted"/>
<dbReference type="Proteomes" id="UP000249218">
    <property type="component" value="Unassembled WGS sequence"/>
</dbReference>
<feature type="compositionally biased region" description="Polar residues" evidence="1">
    <location>
        <begin position="587"/>
        <end position="600"/>
    </location>
</feature>
<reference evidence="3 4" key="1">
    <citation type="journal article" date="2017" name="BMC Biol.">
        <title>Genomic innovations, transcriptional plasticity and gene loss underlying the evolution and divergence of two highly polyphagous and invasive Helicoverpa pest species.</title>
        <authorList>
            <person name="Pearce S.L."/>
            <person name="Clarke D.F."/>
            <person name="East P.D."/>
            <person name="Elfekih S."/>
            <person name="Gordon K.H."/>
            <person name="Jermiin L.S."/>
            <person name="McGaughran A."/>
            <person name="Oakeshott J.G."/>
            <person name="Papanikolaou A."/>
            <person name="Perera O.P."/>
            <person name="Rane R.V."/>
            <person name="Richards S."/>
            <person name="Tay W.T."/>
            <person name="Walsh T.K."/>
            <person name="Anderson A."/>
            <person name="Anderson C.J."/>
            <person name="Asgari S."/>
            <person name="Board P.G."/>
            <person name="Bretschneider A."/>
            <person name="Campbell P.M."/>
            <person name="Chertemps T."/>
            <person name="Christeller J.T."/>
            <person name="Coppin C.W."/>
            <person name="Downes S.J."/>
            <person name="Duan G."/>
            <person name="Farnsworth C.A."/>
            <person name="Good R.T."/>
            <person name="Han L.B."/>
            <person name="Han Y.C."/>
            <person name="Hatje K."/>
            <person name="Horne I."/>
            <person name="Huang Y.P."/>
            <person name="Hughes D.S."/>
            <person name="Jacquin-Joly E."/>
            <person name="James W."/>
            <person name="Jhangiani S."/>
            <person name="Kollmar M."/>
            <person name="Kuwar S.S."/>
            <person name="Li S."/>
            <person name="Liu N.Y."/>
            <person name="Maibeche M.T."/>
            <person name="Miller J.R."/>
            <person name="Montagne N."/>
            <person name="Perry T."/>
            <person name="Qu J."/>
            <person name="Song S.V."/>
            <person name="Sutton G.G."/>
            <person name="Vogel H."/>
            <person name="Walenz B.P."/>
            <person name="Xu W."/>
            <person name="Zhang H.J."/>
            <person name="Zou Z."/>
            <person name="Batterham P."/>
            <person name="Edwards O.R."/>
            <person name="Feyereisen R."/>
            <person name="Gibbs R.A."/>
            <person name="Heckel D.G."/>
            <person name="McGrath A."/>
            <person name="Robin C."/>
            <person name="Scherer S.E."/>
            <person name="Worley K.C."/>
            <person name="Wu Y.D."/>
        </authorList>
    </citation>
    <scope>NUCLEOTIDE SEQUENCE [LARGE SCALE GENOMIC DNA]</scope>
    <source>
        <strain evidence="3">Harm_GR_Male_#8</strain>
        <tissue evidence="3">Whole organism</tissue>
    </source>
</reference>
<keyword evidence="2" id="KW-1133">Transmembrane helix</keyword>
<dbReference type="OrthoDB" id="7423265at2759"/>
<name>A0A2W1BSY4_HELAM</name>
<keyword evidence="2" id="KW-0812">Transmembrane</keyword>
<keyword evidence="4" id="KW-1185">Reference proteome</keyword>
<sequence length="659" mass="75849">MALTFFMTMCGSAHGAYNVTQFGKEQSLFFDSIGRLSLAKDKWTMVIFYDMSPYWEGIGAFNKIITYLDTTCKTIGGEHCNTITTQLSHEANELKYYNQFLLDQQVRRHVRRGLINGVGYLANSLFGVLDEHFAEKYTRDINLIRNNEKHIVELWKNQTSIIESEYNLLQRTASIMNKQHKLINQHIMKLENRSKKFQEDINNIELLQEFTLMSLIASNLLQNLKGNQDTLVDIFTNIHHGQFNIHLLTPDQLQSELNTISGHLSDDTMLPIEPHNLRDLYPLLHLKARLTENYFLFQITFPLIGRDTYKLYRITSIPHQYNGSMVELIPLSEYIATDLKRNTYTTLTSDELSSCVKQRIWICDLKKPIQHQRSEPMFCELDPYTNKCKIKRSRCENKWVYLTKPSHYLYHCCNSCPVNVLCGEQISVEILHQAGIIYIEPGCLLKGHDFTLHSPKNTENLVNITSPVYSPAMDQLNYFINTSIAWTDIPNITDSNNLETELNQLHHRIEEMKNNRIELGSSLSYHDIHLYAVSYILVGAGVVAAGALWCRRWQRRRATCAHLSPDIELQPTAGNRSEVNSARVVNRQCSDQTSDNSARSNKVDRQPSVSNVSESARRCMGDRLPSPHGRYGVIKTCAIKNQSCSPMPRRNLELRYDKA</sequence>
<dbReference type="AlphaFoldDB" id="A0A2W1BSY4"/>
<evidence type="ECO:0000256" key="1">
    <source>
        <dbReference type="SAM" id="MobiDB-lite"/>
    </source>
</evidence>
<feature type="transmembrane region" description="Helical" evidence="2">
    <location>
        <begin position="528"/>
        <end position="549"/>
    </location>
</feature>
<gene>
    <name evidence="3" type="primary">HaOG205572</name>
    <name evidence="3" type="ORF">B5X24_HaOG205572</name>
</gene>
<keyword evidence="2" id="KW-0472">Membrane</keyword>
<evidence type="ECO:0000313" key="3">
    <source>
        <dbReference type="EMBL" id="PZC75870.1"/>
    </source>
</evidence>
<dbReference type="Pfam" id="PF12259">
    <property type="entry name" value="Baculo_F"/>
    <property type="match status" value="1"/>
</dbReference>
<evidence type="ECO:0000313" key="4">
    <source>
        <dbReference type="Proteomes" id="UP000249218"/>
    </source>
</evidence>
<feature type="region of interest" description="Disordered" evidence="1">
    <location>
        <begin position="587"/>
        <end position="622"/>
    </location>
</feature>
<evidence type="ECO:0000256" key="2">
    <source>
        <dbReference type="SAM" id="Phobius"/>
    </source>
</evidence>
<dbReference type="EMBL" id="KZ149978">
    <property type="protein sequence ID" value="PZC75870.1"/>
    <property type="molecule type" value="Genomic_DNA"/>
</dbReference>
<dbReference type="InterPro" id="IPR022048">
    <property type="entry name" value="Envelope_fusion-like"/>
</dbReference>
<organism evidence="3 4">
    <name type="scientific">Helicoverpa armigera</name>
    <name type="common">Cotton bollworm</name>
    <name type="synonym">Heliothis armigera</name>
    <dbReference type="NCBI Taxonomy" id="29058"/>
    <lineage>
        <taxon>Eukaryota</taxon>
        <taxon>Metazoa</taxon>
        <taxon>Ecdysozoa</taxon>
        <taxon>Arthropoda</taxon>
        <taxon>Hexapoda</taxon>
        <taxon>Insecta</taxon>
        <taxon>Pterygota</taxon>
        <taxon>Neoptera</taxon>
        <taxon>Endopterygota</taxon>
        <taxon>Lepidoptera</taxon>
        <taxon>Glossata</taxon>
        <taxon>Ditrysia</taxon>
        <taxon>Noctuoidea</taxon>
        <taxon>Noctuidae</taxon>
        <taxon>Heliothinae</taxon>
        <taxon>Helicoverpa</taxon>
    </lineage>
</organism>
<protein>
    <submittedName>
        <fullName evidence="3">Uncharacterized protein</fullName>
    </submittedName>
</protein>
<accession>A0A2W1BSY4</accession>